<evidence type="ECO:0000313" key="1">
    <source>
        <dbReference type="EMBL" id="MBB5705797.1"/>
    </source>
</evidence>
<dbReference type="Proteomes" id="UP000537161">
    <property type="component" value="Unassembled WGS sequence"/>
</dbReference>
<dbReference type="SUPFAM" id="SSF48452">
    <property type="entry name" value="TPR-like"/>
    <property type="match status" value="1"/>
</dbReference>
<evidence type="ECO:0000313" key="2">
    <source>
        <dbReference type="Proteomes" id="UP000537161"/>
    </source>
</evidence>
<protein>
    <submittedName>
        <fullName evidence="1">Tetratricopeptide (TPR) repeat protein</fullName>
    </submittedName>
</protein>
<name>A0A7W9B3Y3_9SPHN</name>
<sequence length="471" mass="49543">MLSNGSARARRAFLAPASLALLPALLGGCATTTLERSMELTGLPAVPEGFEAARREPLNARAHIQTSLDLLARGARTRADIELAKSGFQTAARLAPDLWEPMVGLAAAHYRLGEYRDALAALSEAVDRRGALGDLAMPYALVAYRAQQPELARLAFAAATGQAGEGAQFLDRAFAGRDAWHPRTPDAGSPPAAPADADRNILIEAFLIRDTRNAAMDKGINLLDSLALQFDGTLVNYSYDKESDDTTGDVAVTLPGITYSLNLANRDLSHVSIEASPVVIARQGKTSKFLEGGSVLIVPLADDSDPVERDIGITLEVTPERIGSDDVDLAVVLELSNITGQSLSSAGRGASLLQTDKTRVEVTARVPFRKAVLVGSTGSLTRRTSANRSLVAMPVPGLSTKGTGAARRDVLALISVRRAADEGAPPLDADAIAERLFGKALPAPEAYGARPSDTPEPALETLLAGFRDLAG</sequence>
<accession>A0A7W9B3Y3</accession>
<proteinExistence type="predicted"/>
<organism evidence="1 2">
    <name type="scientific">Sphingopyxis panaciterrulae</name>
    <dbReference type="NCBI Taxonomy" id="462372"/>
    <lineage>
        <taxon>Bacteria</taxon>
        <taxon>Pseudomonadati</taxon>
        <taxon>Pseudomonadota</taxon>
        <taxon>Alphaproteobacteria</taxon>
        <taxon>Sphingomonadales</taxon>
        <taxon>Sphingomonadaceae</taxon>
        <taxon>Sphingopyxis</taxon>
    </lineage>
</organism>
<comment type="caution">
    <text evidence="1">The sequence shown here is derived from an EMBL/GenBank/DDBJ whole genome shotgun (WGS) entry which is preliminary data.</text>
</comment>
<dbReference type="Gene3D" id="1.25.40.10">
    <property type="entry name" value="Tetratricopeptide repeat domain"/>
    <property type="match status" value="1"/>
</dbReference>
<dbReference type="AlphaFoldDB" id="A0A7W9B3Y3"/>
<gene>
    <name evidence="1" type="ORF">FHR21_001130</name>
</gene>
<reference evidence="1 2" key="1">
    <citation type="submission" date="2020-08" db="EMBL/GenBank/DDBJ databases">
        <title>Genomic Encyclopedia of Type Strains, Phase IV (KMG-IV): sequencing the most valuable type-strain genomes for metagenomic binning, comparative biology and taxonomic classification.</title>
        <authorList>
            <person name="Goeker M."/>
        </authorList>
    </citation>
    <scope>NUCLEOTIDE SEQUENCE [LARGE SCALE GENOMIC DNA]</scope>
    <source>
        <strain evidence="1 2">DSM 27163</strain>
    </source>
</reference>
<dbReference type="EMBL" id="JACIJH010000002">
    <property type="protein sequence ID" value="MBB5705797.1"/>
    <property type="molecule type" value="Genomic_DNA"/>
</dbReference>
<dbReference type="InterPro" id="IPR011990">
    <property type="entry name" value="TPR-like_helical_dom_sf"/>
</dbReference>
<keyword evidence="2" id="KW-1185">Reference proteome</keyword>
<dbReference type="RefSeq" id="WP_184096167.1">
    <property type="nucleotide sequence ID" value="NZ_JACIJH010000002.1"/>
</dbReference>